<reference evidence="5 6" key="1">
    <citation type="submission" date="2018-06" db="EMBL/GenBank/DDBJ databases">
        <authorList>
            <consortium name="Pathogen Informatics"/>
            <person name="Doyle S."/>
        </authorList>
    </citation>
    <scope>NUCLEOTIDE SEQUENCE [LARGE SCALE GENOMIC DNA]</scope>
    <source>
        <strain evidence="5 6">NCTC11112</strain>
    </source>
</reference>
<evidence type="ECO:0000259" key="4">
    <source>
        <dbReference type="Pfam" id="PF00251"/>
    </source>
</evidence>
<dbReference type="InterPro" id="IPR023296">
    <property type="entry name" value="Glyco_hydro_beta-prop_sf"/>
</dbReference>
<evidence type="ECO:0000256" key="3">
    <source>
        <dbReference type="ARBA" id="ARBA00023295"/>
    </source>
</evidence>
<proteinExistence type="inferred from homology"/>
<dbReference type="Pfam" id="PF00251">
    <property type="entry name" value="Glyco_hydro_32N"/>
    <property type="match status" value="1"/>
</dbReference>
<dbReference type="InterPro" id="IPR051214">
    <property type="entry name" value="GH32_Enzymes"/>
</dbReference>
<evidence type="ECO:0000313" key="5">
    <source>
        <dbReference type="EMBL" id="STI47767.1"/>
    </source>
</evidence>
<sequence length="49" mass="5949">MHFRDPKVWREADTWWMVVGAKDPGNTGQILLYRGSSLREWTFDRVWPR</sequence>
<dbReference type="PANTHER" id="PTHR43101">
    <property type="entry name" value="BETA-FRUCTOSIDASE"/>
    <property type="match status" value="1"/>
</dbReference>
<dbReference type="PANTHER" id="PTHR43101:SF1">
    <property type="entry name" value="BETA-FRUCTOSIDASE"/>
    <property type="match status" value="1"/>
</dbReference>
<evidence type="ECO:0000313" key="6">
    <source>
        <dbReference type="Proteomes" id="UP000254817"/>
    </source>
</evidence>
<evidence type="ECO:0000256" key="1">
    <source>
        <dbReference type="ARBA" id="ARBA00009902"/>
    </source>
</evidence>
<protein>
    <submittedName>
        <fullName evidence="5">Sucrose-6-phosphate hydrolase</fullName>
        <ecNumber evidence="5">3.2.1.26</ecNumber>
    </submittedName>
</protein>
<dbReference type="EC" id="3.2.1.26" evidence="5"/>
<dbReference type="EMBL" id="UGAW01000002">
    <property type="protein sequence ID" value="STI47767.1"/>
    <property type="molecule type" value="Genomic_DNA"/>
</dbReference>
<dbReference type="SUPFAM" id="SSF75005">
    <property type="entry name" value="Arabinanase/levansucrase/invertase"/>
    <property type="match status" value="1"/>
</dbReference>
<gene>
    <name evidence="5" type="primary">cscA_3</name>
    <name evidence="5" type="ORF">NCTC11112_06986</name>
</gene>
<comment type="similarity">
    <text evidence="1">Belongs to the glycosyl hydrolase 32 family.</text>
</comment>
<dbReference type="Gene3D" id="2.115.10.20">
    <property type="entry name" value="Glycosyl hydrolase domain, family 43"/>
    <property type="match status" value="1"/>
</dbReference>
<accession>A0A376SBI2</accession>
<evidence type="ECO:0000256" key="2">
    <source>
        <dbReference type="ARBA" id="ARBA00022801"/>
    </source>
</evidence>
<organism evidence="5 6">
    <name type="scientific">Escherichia coli</name>
    <dbReference type="NCBI Taxonomy" id="562"/>
    <lineage>
        <taxon>Bacteria</taxon>
        <taxon>Pseudomonadati</taxon>
        <taxon>Pseudomonadota</taxon>
        <taxon>Gammaproteobacteria</taxon>
        <taxon>Enterobacterales</taxon>
        <taxon>Enterobacteriaceae</taxon>
        <taxon>Escherichia</taxon>
    </lineage>
</organism>
<name>A0A376SBI2_ECOLX</name>
<feature type="domain" description="Glycosyl hydrolase family 32 N-terminal" evidence="4">
    <location>
        <begin position="2"/>
        <end position="45"/>
    </location>
</feature>
<keyword evidence="3 5" id="KW-0326">Glycosidase</keyword>
<dbReference type="GO" id="GO:0004564">
    <property type="term" value="F:beta-fructofuranosidase activity"/>
    <property type="evidence" value="ECO:0007669"/>
    <property type="project" value="UniProtKB-EC"/>
</dbReference>
<keyword evidence="2 5" id="KW-0378">Hydrolase</keyword>
<dbReference type="InterPro" id="IPR013148">
    <property type="entry name" value="Glyco_hydro_32_N"/>
</dbReference>
<dbReference type="AlphaFoldDB" id="A0A376SBI2"/>
<dbReference type="Proteomes" id="UP000254817">
    <property type="component" value="Unassembled WGS sequence"/>
</dbReference>